<keyword evidence="1" id="KW-1133">Transmembrane helix</keyword>
<evidence type="ECO:0000313" key="3">
    <source>
        <dbReference type="Proteomes" id="UP000245489"/>
    </source>
</evidence>
<dbReference type="AlphaFoldDB" id="A0A316ESM3"/>
<proteinExistence type="predicted"/>
<dbReference type="Proteomes" id="UP000245489">
    <property type="component" value="Unassembled WGS sequence"/>
</dbReference>
<dbReference type="InterPro" id="IPR011989">
    <property type="entry name" value="ARM-like"/>
</dbReference>
<keyword evidence="1" id="KW-0812">Transmembrane</keyword>
<dbReference type="RefSeq" id="WP_109743357.1">
    <property type="nucleotide sequence ID" value="NZ_QGGO01000013.1"/>
</dbReference>
<name>A0A316ESM3_9BACT</name>
<dbReference type="SUPFAM" id="SSF48371">
    <property type="entry name" value="ARM repeat"/>
    <property type="match status" value="1"/>
</dbReference>
<gene>
    <name evidence="2" type="ORF">LV89_02631</name>
</gene>
<dbReference type="Gene3D" id="1.25.10.10">
    <property type="entry name" value="Leucine-rich Repeat Variant"/>
    <property type="match status" value="1"/>
</dbReference>
<sequence length="243" mass="27891">MENKDFEFDKEEQDLWEQLGKINTPNPSPASRTRFYAMLDTYQNELESKKEKSFQAVFERLKQAFQYKPAYNWAYALVLLALGGMIGYFSGKTTANETLANRETVEQLSSEVQEMKQMMMLSMLENPTATERLKAVSYTQELSTVDDQVIDALLTTLNFDQNENVRLVTLEALIQLAHHPKVREGLVQSLLKQESPLMQVALADAMVKLQEKRSVKQFKKLLKKDNLNNSVKSKIEKTIQVLS</sequence>
<feature type="transmembrane region" description="Helical" evidence="1">
    <location>
        <begin position="70"/>
        <end position="89"/>
    </location>
</feature>
<protein>
    <submittedName>
        <fullName evidence="2">HEAT repeat protein</fullName>
    </submittedName>
</protein>
<evidence type="ECO:0000256" key="1">
    <source>
        <dbReference type="SAM" id="Phobius"/>
    </source>
</evidence>
<dbReference type="EMBL" id="QGGO01000013">
    <property type="protein sequence ID" value="PWK26150.1"/>
    <property type="molecule type" value="Genomic_DNA"/>
</dbReference>
<keyword evidence="3" id="KW-1185">Reference proteome</keyword>
<accession>A0A316ESM3</accession>
<reference evidence="2 3" key="1">
    <citation type="submission" date="2018-05" db="EMBL/GenBank/DDBJ databases">
        <title>Genomic Encyclopedia of Archaeal and Bacterial Type Strains, Phase II (KMG-II): from individual species to whole genera.</title>
        <authorList>
            <person name="Goeker M."/>
        </authorList>
    </citation>
    <scope>NUCLEOTIDE SEQUENCE [LARGE SCALE GENOMIC DNA]</scope>
    <source>
        <strain evidence="2 3">DSM 22214</strain>
    </source>
</reference>
<dbReference type="OrthoDB" id="978644at2"/>
<comment type="caution">
    <text evidence="2">The sequence shown here is derived from an EMBL/GenBank/DDBJ whole genome shotgun (WGS) entry which is preliminary data.</text>
</comment>
<keyword evidence="1" id="KW-0472">Membrane</keyword>
<organism evidence="2 3">
    <name type="scientific">Arcicella aurantiaca</name>
    <dbReference type="NCBI Taxonomy" id="591202"/>
    <lineage>
        <taxon>Bacteria</taxon>
        <taxon>Pseudomonadati</taxon>
        <taxon>Bacteroidota</taxon>
        <taxon>Cytophagia</taxon>
        <taxon>Cytophagales</taxon>
        <taxon>Flectobacillaceae</taxon>
        <taxon>Arcicella</taxon>
    </lineage>
</organism>
<dbReference type="InterPro" id="IPR016024">
    <property type="entry name" value="ARM-type_fold"/>
</dbReference>
<evidence type="ECO:0000313" key="2">
    <source>
        <dbReference type="EMBL" id="PWK26150.1"/>
    </source>
</evidence>